<feature type="binding site" evidence="16">
    <location>
        <position position="35"/>
    </location>
    <ligand>
        <name>GTP</name>
        <dbReference type="ChEBI" id="CHEBI:37565"/>
    </ligand>
</feature>
<dbReference type="SUPFAM" id="SSF52540">
    <property type="entry name" value="P-loop containing nucleoside triphosphate hydrolases"/>
    <property type="match status" value="1"/>
</dbReference>
<evidence type="ECO:0000256" key="13">
    <source>
        <dbReference type="ARBA" id="ARBA00037843"/>
    </source>
</evidence>
<dbReference type="AlphaFoldDB" id="A0A0K0DMZ4"/>
<evidence type="ECO:0000313" key="20">
    <source>
        <dbReference type="Proteomes" id="UP000035642"/>
    </source>
</evidence>
<organism evidence="20 21">
    <name type="scientific">Angiostrongylus cantonensis</name>
    <name type="common">Rat lungworm</name>
    <dbReference type="NCBI Taxonomy" id="6313"/>
    <lineage>
        <taxon>Eukaryota</taxon>
        <taxon>Metazoa</taxon>
        <taxon>Ecdysozoa</taxon>
        <taxon>Nematoda</taxon>
        <taxon>Chromadorea</taxon>
        <taxon>Rhabditida</taxon>
        <taxon>Rhabditina</taxon>
        <taxon>Rhabditomorpha</taxon>
        <taxon>Strongyloidea</taxon>
        <taxon>Metastrongylidae</taxon>
        <taxon>Angiostrongylus</taxon>
    </lineage>
</organism>
<keyword evidence="7 19" id="KW-0256">Endoplasmic reticulum</keyword>
<dbReference type="GO" id="GO:0046872">
    <property type="term" value="F:metal ion binding"/>
    <property type="evidence" value="ECO:0007669"/>
    <property type="project" value="UniProtKB-KW"/>
</dbReference>
<dbReference type="SMART" id="SM00177">
    <property type="entry name" value="ARF"/>
    <property type="match status" value="1"/>
</dbReference>
<dbReference type="PANTHER" id="PTHR45684">
    <property type="entry name" value="RE74312P"/>
    <property type="match status" value="1"/>
</dbReference>
<dbReference type="InterPro" id="IPR006687">
    <property type="entry name" value="Small_GTPase_SAR1"/>
</dbReference>
<evidence type="ECO:0000256" key="11">
    <source>
        <dbReference type="ARBA" id="ARBA00023134"/>
    </source>
</evidence>
<proteinExistence type="inferred from homology"/>
<dbReference type="InterPro" id="IPR027417">
    <property type="entry name" value="P-loop_NTPase"/>
</dbReference>
<evidence type="ECO:0000256" key="8">
    <source>
        <dbReference type="ARBA" id="ARBA00022892"/>
    </source>
</evidence>
<reference evidence="21" key="2">
    <citation type="submission" date="2017-02" db="UniProtKB">
        <authorList>
            <consortium name="WormBaseParasite"/>
        </authorList>
    </citation>
    <scope>IDENTIFICATION</scope>
</reference>
<comment type="subcellular location">
    <subcellularLocation>
        <location evidence="1">Endoplasmic reticulum membrane</location>
        <topology evidence="1">Peripheral membrane protein</topology>
    </subcellularLocation>
    <subcellularLocation>
        <location evidence="13">Golgi apparatus</location>
        <location evidence="13">Golgi stack membrane</location>
        <topology evidence="13">Peripheral membrane protein</topology>
    </subcellularLocation>
</comment>
<dbReference type="FunFam" id="3.40.50.300:FF:000161">
    <property type="entry name" value="Small COPII coat GTPase"/>
    <property type="match status" value="1"/>
</dbReference>
<dbReference type="GO" id="GO:0005525">
    <property type="term" value="F:GTP binding"/>
    <property type="evidence" value="ECO:0007669"/>
    <property type="project" value="UniProtKB-KW"/>
</dbReference>
<evidence type="ECO:0000256" key="16">
    <source>
        <dbReference type="PIRSR" id="PIRSR606687-2"/>
    </source>
</evidence>
<dbReference type="GO" id="GO:0016192">
    <property type="term" value="P:vesicle-mediated transport"/>
    <property type="evidence" value="ECO:0007669"/>
    <property type="project" value="UniProtKB-KW"/>
</dbReference>
<evidence type="ECO:0000256" key="2">
    <source>
        <dbReference type="ARBA" id="ARBA00007507"/>
    </source>
</evidence>
<evidence type="ECO:0000256" key="9">
    <source>
        <dbReference type="ARBA" id="ARBA00022927"/>
    </source>
</evidence>
<evidence type="ECO:0000256" key="1">
    <source>
        <dbReference type="ARBA" id="ARBA00004406"/>
    </source>
</evidence>
<evidence type="ECO:0000256" key="7">
    <source>
        <dbReference type="ARBA" id="ARBA00022824"/>
    </source>
</evidence>
<comment type="catalytic activity">
    <reaction evidence="14">
        <text>GTP + H2O = GDP + phosphate + H(+)</text>
        <dbReference type="Rhea" id="RHEA:19669"/>
        <dbReference type="ChEBI" id="CHEBI:15377"/>
        <dbReference type="ChEBI" id="CHEBI:15378"/>
        <dbReference type="ChEBI" id="CHEBI:37565"/>
        <dbReference type="ChEBI" id="CHEBI:43474"/>
        <dbReference type="ChEBI" id="CHEBI:58189"/>
        <dbReference type="EC" id="3.6.5.2"/>
    </reaction>
    <physiologicalReaction direction="left-to-right" evidence="14">
        <dbReference type="Rhea" id="RHEA:19670"/>
    </physiologicalReaction>
</comment>
<feature type="binding site" evidence="16">
    <location>
        <position position="34"/>
    </location>
    <ligand>
        <name>GTP</name>
        <dbReference type="ChEBI" id="CHEBI:37565"/>
    </ligand>
</feature>
<feature type="binding site" evidence="16">
    <location>
        <position position="31"/>
    </location>
    <ligand>
        <name>GTP</name>
        <dbReference type="ChEBI" id="CHEBI:37565"/>
    </ligand>
</feature>
<evidence type="ECO:0000256" key="15">
    <source>
        <dbReference type="PIRSR" id="PIRSR606687-1"/>
    </source>
</evidence>
<evidence type="ECO:0000256" key="3">
    <source>
        <dbReference type="ARBA" id="ARBA00011984"/>
    </source>
</evidence>
<feature type="binding site" evidence="16">
    <location>
        <position position="36"/>
    </location>
    <ligand>
        <name>GTP</name>
        <dbReference type="ChEBI" id="CHEBI:37565"/>
    </ligand>
</feature>
<feature type="binding site" evidence="18">
    <location>
        <position position="52"/>
    </location>
    <ligand>
        <name>Mg(2+)</name>
        <dbReference type="ChEBI" id="CHEBI:18420"/>
    </ligand>
</feature>
<evidence type="ECO:0000256" key="14">
    <source>
        <dbReference type="ARBA" id="ARBA00047660"/>
    </source>
</evidence>
<dbReference type="PROSITE" id="PS51422">
    <property type="entry name" value="SAR1"/>
    <property type="match status" value="1"/>
</dbReference>
<dbReference type="GO" id="GO:0006886">
    <property type="term" value="P:intracellular protein transport"/>
    <property type="evidence" value="ECO:0007669"/>
    <property type="project" value="InterPro"/>
</dbReference>
<feature type="binding site" evidence="18">
    <location>
        <position position="35"/>
    </location>
    <ligand>
        <name>Mg(2+)</name>
        <dbReference type="ChEBI" id="CHEBI:18420"/>
    </ligand>
</feature>
<dbReference type="SMART" id="SM00178">
    <property type="entry name" value="SAR"/>
    <property type="match status" value="1"/>
</dbReference>
<evidence type="ECO:0000256" key="5">
    <source>
        <dbReference type="ARBA" id="ARBA00022741"/>
    </source>
</evidence>
<keyword evidence="6" id="KW-0378">Hydrolase</keyword>
<evidence type="ECO:0000256" key="6">
    <source>
        <dbReference type="ARBA" id="ARBA00022801"/>
    </source>
</evidence>
<feature type="binding site" evidence="15">
    <location>
        <position position="30"/>
    </location>
    <ligand>
        <name>Mg(2+)</name>
        <dbReference type="ChEBI" id="CHEBI:18420"/>
    </ligand>
</feature>
<dbReference type="InterPro" id="IPR005225">
    <property type="entry name" value="Small_GTP-bd"/>
</dbReference>
<feature type="binding site" evidence="17">
    <location>
        <begin position="28"/>
        <end position="35"/>
    </location>
    <ligand>
        <name>GTP</name>
        <dbReference type="ChEBI" id="CHEBI:37565"/>
    </ligand>
</feature>
<dbReference type="Gene3D" id="3.40.50.300">
    <property type="entry name" value="P-loop containing nucleotide triphosphate hydrolases"/>
    <property type="match status" value="1"/>
</dbReference>
<feature type="binding site" evidence="17">
    <location>
        <position position="74"/>
    </location>
    <ligand>
        <name>GTP</name>
        <dbReference type="ChEBI" id="CHEBI:37565"/>
    </ligand>
</feature>
<keyword evidence="4 19" id="KW-0813">Transport</keyword>
<feature type="binding site" evidence="16">
    <location>
        <position position="33"/>
    </location>
    <ligand>
        <name>GTP</name>
        <dbReference type="ChEBI" id="CHEBI:37565"/>
    </ligand>
</feature>
<evidence type="ECO:0000256" key="18">
    <source>
        <dbReference type="PIRSR" id="PIRSR606689-2"/>
    </source>
</evidence>
<keyword evidence="10 19" id="KW-0333">Golgi apparatus</keyword>
<keyword evidence="15" id="KW-0460">Magnesium</keyword>
<evidence type="ECO:0000256" key="17">
    <source>
        <dbReference type="PIRSR" id="PIRSR606689-1"/>
    </source>
</evidence>
<evidence type="ECO:0000256" key="12">
    <source>
        <dbReference type="ARBA" id="ARBA00023136"/>
    </source>
</evidence>
<evidence type="ECO:0000256" key="4">
    <source>
        <dbReference type="ARBA" id="ARBA00022448"/>
    </source>
</evidence>
<keyword evidence="15" id="KW-0479">Metal-binding</keyword>
<dbReference type="Pfam" id="PF00025">
    <property type="entry name" value="Arf"/>
    <property type="match status" value="1"/>
</dbReference>
<keyword evidence="20" id="KW-1185">Reference proteome</keyword>
<comment type="similarity">
    <text evidence="2 19">Belongs to the small GTPase superfamily. SAR1 family.</text>
</comment>
<dbReference type="PROSITE" id="PS51417">
    <property type="entry name" value="ARF"/>
    <property type="match status" value="1"/>
</dbReference>
<name>A0A0K0DMZ4_ANGCA</name>
<keyword evidence="11 17" id="KW-0342">GTP-binding</keyword>
<dbReference type="GO" id="GO:0032580">
    <property type="term" value="C:Golgi cisterna membrane"/>
    <property type="evidence" value="ECO:0007669"/>
    <property type="project" value="UniProtKB-SubCell"/>
</dbReference>
<dbReference type="PRINTS" id="PR00328">
    <property type="entry name" value="SAR1GTPBP"/>
</dbReference>
<sequence length="137" mass="15577">MSWIWDWLSSVLNFLGLSKKNGKLVFLGLDNAGKTTLLHMLKDDRMAQHVPTLHPTSEELTLGGIRFTTFDLGGHAQARRVWKDYFPAVDAIVFLVDSADLGRIPESRNELESLIRDEQVTTNFLVSFLVLYFFCNS</sequence>
<evidence type="ECO:0000256" key="10">
    <source>
        <dbReference type="ARBA" id="ARBA00023034"/>
    </source>
</evidence>
<protein>
    <recommendedName>
        <fullName evidence="3">small monomeric GTPase</fullName>
        <ecNumber evidence="3">3.6.5.2</ecNumber>
    </recommendedName>
</protein>
<keyword evidence="8 19" id="KW-0931">ER-Golgi transport</keyword>
<accession>A0A0K0DMZ4</accession>
<evidence type="ECO:0000313" key="21">
    <source>
        <dbReference type="WBParaSite" id="ACAC_0001309901-mRNA-1"/>
    </source>
</evidence>
<dbReference type="EC" id="3.6.5.2" evidence="3"/>
<dbReference type="GO" id="GO:0005789">
    <property type="term" value="C:endoplasmic reticulum membrane"/>
    <property type="evidence" value="ECO:0007669"/>
    <property type="project" value="UniProtKB-SubCell"/>
</dbReference>
<keyword evidence="5 16" id="KW-0547">Nucleotide-binding</keyword>
<dbReference type="WBParaSite" id="ACAC_0001309901-mRNA-1">
    <property type="protein sequence ID" value="ACAC_0001309901-mRNA-1"/>
    <property type="gene ID" value="ACAC_0001309901"/>
</dbReference>
<dbReference type="Proteomes" id="UP000035642">
    <property type="component" value="Unassembled WGS sequence"/>
</dbReference>
<keyword evidence="12" id="KW-0472">Membrane</keyword>
<dbReference type="InterPro" id="IPR006689">
    <property type="entry name" value="Small_GTPase_ARF/SAR"/>
</dbReference>
<keyword evidence="9 19" id="KW-0653">Protein transport</keyword>
<dbReference type="STRING" id="6313.A0A0K0DMZ4"/>
<dbReference type="GO" id="GO:0003925">
    <property type="term" value="F:G protein activity"/>
    <property type="evidence" value="ECO:0007669"/>
    <property type="project" value="UniProtKB-EC"/>
</dbReference>
<dbReference type="NCBIfam" id="TIGR00231">
    <property type="entry name" value="small_GTP"/>
    <property type="match status" value="1"/>
</dbReference>
<reference evidence="20" key="1">
    <citation type="submission" date="2012-09" db="EMBL/GenBank/DDBJ databases">
        <authorList>
            <person name="Martin A.A."/>
        </authorList>
    </citation>
    <scope>NUCLEOTIDE SEQUENCE</scope>
</reference>
<evidence type="ECO:0000256" key="19">
    <source>
        <dbReference type="RuleBase" id="RU003926"/>
    </source>
</evidence>